<feature type="region of interest" description="Disordered" evidence="1">
    <location>
        <begin position="84"/>
        <end position="111"/>
    </location>
</feature>
<gene>
    <name evidence="2" type="ORF">CEXT_81621</name>
</gene>
<organism evidence="2 3">
    <name type="scientific">Caerostris extrusa</name>
    <name type="common">Bark spider</name>
    <name type="synonym">Caerostris bankana</name>
    <dbReference type="NCBI Taxonomy" id="172846"/>
    <lineage>
        <taxon>Eukaryota</taxon>
        <taxon>Metazoa</taxon>
        <taxon>Ecdysozoa</taxon>
        <taxon>Arthropoda</taxon>
        <taxon>Chelicerata</taxon>
        <taxon>Arachnida</taxon>
        <taxon>Araneae</taxon>
        <taxon>Araneomorphae</taxon>
        <taxon>Entelegynae</taxon>
        <taxon>Araneoidea</taxon>
        <taxon>Araneidae</taxon>
        <taxon>Caerostris</taxon>
    </lineage>
</organism>
<dbReference type="EMBL" id="BPLR01002781">
    <property type="protein sequence ID" value="GIX77671.1"/>
    <property type="molecule type" value="Genomic_DNA"/>
</dbReference>
<feature type="compositionally biased region" description="Basic residues" evidence="1">
    <location>
        <begin position="91"/>
        <end position="106"/>
    </location>
</feature>
<accession>A0AAV4MZ12</accession>
<keyword evidence="3" id="KW-1185">Reference proteome</keyword>
<sequence length="132" mass="15276">MFFIHVPLSRGTAKELVDIGDIGQIRMGQKRQGDHFYHPPHPPFLLMPLLLLPPLYTYPKRYYFCTSCFLADLGTKTHPMTNKKVEGKEGIKKKKKKNWSGFRRGRGTGGIRKETRGRFLEERFPKCGKKVP</sequence>
<dbReference type="AlphaFoldDB" id="A0AAV4MZ12"/>
<reference evidence="2 3" key="1">
    <citation type="submission" date="2021-06" db="EMBL/GenBank/DDBJ databases">
        <title>Caerostris extrusa draft genome.</title>
        <authorList>
            <person name="Kono N."/>
            <person name="Arakawa K."/>
        </authorList>
    </citation>
    <scope>NUCLEOTIDE SEQUENCE [LARGE SCALE GENOMIC DNA]</scope>
</reference>
<evidence type="ECO:0000256" key="1">
    <source>
        <dbReference type="SAM" id="MobiDB-lite"/>
    </source>
</evidence>
<evidence type="ECO:0000313" key="2">
    <source>
        <dbReference type="EMBL" id="GIX77671.1"/>
    </source>
</evidence>
<evidence type="ECO:0000313" key="3">
    <source>
        <dbReference type="Proteomes" id="UP001054945"/>
    </source>
</evidence>
<name>A0AAV4MZ12_CAEEX</name>
<dbReference type="Proteomes" id="UP001054945">
    <property type="component" value="Unassembled WGS sequence"/>
</dbReference>
<proteinExistence type="predicted"/>
<comment type="caution">
    <text evidence="2">The sequence shown here is derived from an EMBL/GenBank/DDBJ whole genome shotgun (WGS) entry which is preliminary data.</text>
</comment>
<protein>
    <submittedName>
        <fullName evidence="2">Uncharacterized protein</fullName>
    </submittedName>
</protein>